<feature type="chain" id="PRO_5039511861" evidence="1">
    <location>
        <begin position="22"/>
        <end position="165"/>
    </location>
</feature>
<evidence type="ECO:0000313" key="3">
    <source>
        <dbReference type="Proteomes" id="UP000823936"/>
    </source>
</evidence>
<proteinExistence type="predicted"/>
<evidence type="ECO:0000256" key="1">
    <source>
        <dbReference type="SAM" id="SignalP"/>
    </source>
</evidence>
<reference evidence="2" key="2">
    <citation type="submission" date="2021-04" db="EMBL/GenBank/DDBJ databases">
        <authorList>
            <person name="Gilroy R."/>
        </authorList>
    </citation>
    <scope>NUCLEOTIDE SEQUENCE</scope>
    <source>
        <strain evidence="2">Gambia11-129</strain>
    </source>
</reference>
<evidence type="ECO:0000313" key="2">
    <source>
        <dbReference type="EMBL" id="HIV99119.1"/>
    </source>
</evidence>
<dbReference type="PROSITE" id="PS51257">
    <property type="entry name" value="PROKAR_LIPOPROTEIN"/>
    <property type="match status" value="1"/>
</dbReference>
<protein>
    <submittedName>
        <fullName evidence="2">LPS export ABC transporter periplasmic protein LptC</fullName>
    </submittedName>
</protein>
<comment type="caution">
    <text evidence="2">The sequence shown here is derived from an EMBL/GenBank/DDBJ whole genome shotgun (WGS) entry which is preliminary data.</text>
</comment>
<reference evidence="2" key="1">
    <citation type="journal article" date="2021" name="PeerJ">
        <title>Extensive microbial diversity within the chicken gut microbiome revealed by metagenomics and culture.</title>
        <authorList>
            <person name="Gilroy R."/>
            <person name="Ravi A."/>
            <person name="Getino M."/>
            <person name="Pursley I."/>
            <person name="Horton D.L."/>
            <person name="Alikhan N.F."/>
            <person name="Baker D."/>
            <person name="Gharbi K."/>
            <person name="Hall N."/>
            <person name="Watson M."/>
            <person name="Adriaenssens E.M."/>
            <person name="Foster-Nyarko E."/>
            <person name="Jarju S."/>
            <person name="Secka A."/>
            <person name="Antonio M."/>
            <person name="Oren A."/>
            <person name="Chaudhuri R.R."/>
            <person name="La Ragione R."/>
            <person name="Hildebrand F."/>
            <person name="Pallen M.J."/>
        </authorList>
    </citation>
    <scope>NUCLEOTIDE SEQUENCE</scope>
    <source>
        <strain evidence="2">Gambia11-129</strain>
    </source>
</reference>
<dbReference type="AlphaFoldDB" id="A0A9D1TMY3"/>
<dbReference type="EMBL" id="DXHU01000019">
    <property type="protein sequence ID" value="HIV99119.1"/>
    <property type="molecule type" value="Genomic_DNA"/>
</dbReference>
<organism evidence="2 3">
    <name type="scientific">Candidatus Ornithospirochaeta avicola</name>
    <dbReference type="NCBI Taxonomy" id="2840896"/>
    <lineage>
        <taxon>Bacteria</taxon>
        <taxon>Pseudomonadati</taxon>
        <taxon>Spirochaetota</taxon>
        <taxon>Spirochaetia</taxon>
        <taxon>Spirochaetales</taxon>
        <taxon>Spirochaetaceae</taxon>
        <taxon>Spirochaetaceae incertae sedis</taxon>
        <taxon>Candidatus Ornithospirochaeta</taxon>
    </lineage>
</organism>
<feature type="signal peptide" evidence="1">
    <location>
        <begin position="1"/>
        <end position="21"/>
    </location>
</feature>
<accession>A0A9D1TMY3</accession>
<sequence length="165" mass="18163">MKKILLLLSVFLTLISCSVERDENETESIVLPDLRLTEADFSIKRGDSEIKMHASFLEYYSYDKKAEMEDITFTSADASGSAESASLDTEDMVLTLRGNVMLSDGSMKALIDGVVILDTETSDIEGSGNASIETEEGSFSTSSFYGNLNNKEYNFQSKATGVLRY</sequence>
<dbReference type="Gene3D" id="2.60.450.10">
    <property type="entry name" value="Lipopolysaccharide (LPS) transport protein A like domain"/>
    <property type="match status" value="1"/>
</dbReference>
<keyword evidence="1" id="KW-0732">Signal</keyword>
<gene>
    <name evidence="2" type="primary">lptC</name>
    <name evidence="2" type="ORF">IAB12_05025</name>
</gene>
<name>A0A9D1TMY3_9SPIO</name>
<dbReference type="Proteomes" id="UP000823936">
    <property type="component" value="Unassembled WGS sequence"/>
</dbReference>